<feature type="binding site" evidence="18">
    <location>
        <position position="252"/>
    </location>
    <ligand>
        <name>UDP-N-acetyl-alpha-D-glucosamine</name>
        <dbReference type="ChEBI" id="CHEBI:57705"/>
    </ligand>
</feature>
<dbReference type="UniPathway" id="UPA00113">
    <property type="reaction ID" value="UER00532"/>
</dbReference>
<feature type="region of interest" description="Disordered" evidence="19">
    <location>
        <begin position="459"/>
        <end position="481"/>
    </location>
</feature>
<dbReference type="InterPro" id="IPR029044">
    <property type="entry name" value="Nucleotide-diphossugar_trans"/>
</dbReference>
<feature type="region of interest" description="Linker" evidence="18">
    <location>
        <begin position="255"/>
        <end position="275"/>
    </location>
</feature>
<comment type="subcellular location">
    <subcellularLocation>
        <location evidence="1 18">Cytoplasm</location>
    </subcellularLocation>
</comment>
<keyword evidence="8 18" id="KW-0677">Repeat</keyword>
<dbReference type="GO" id="GO:0006048">
    <property type="term" value="P:UDP-N-acetylglucosamine biosynthetic process"/>
    <property type="evidence" value="ECO:0007669"/>
    <property type="project" value="UniProtKB-UniPathway"/>
</dbReference>
<feature type="binding site" evidence="18">
    <location>
        <position position="402"/>
    </location>
    <ligand>
        <name>UDP-N-acetyl-alpha-D-glucosamine</name>
        <dbReference type="ChEBI" id="CHEBI:57705"/>
    </ligand>
</feature>
<dbReference type="CDD" id="cd03353">
    <property type="entry name" value="LbH_GlmU_C"/>
    <property type="match status" value="1"/>
</dbReference>
<evidence type="ECO:0000256" key="10">
    <source>
        <dbReference type="ARBA" id="ARBA00022960"/>
    </source>
</evidence>
<dbReference type="GO" id="GO:0005737">
    <property type="term" value="C:cytoplasm"/>
    <property type="evidence" value="ECO:0007669"/>
    <property type="project" value="UniProtKB-SubCell"/>
</dbReference>
<dbReference type="Pfam" id="PF12804">
    <property type="entry name" value="NTP_transf_3"/>
    <property type="match status" value="1"/>
</dbReference>
<dbReference type="EC" id="2.7.7.23" evidence="18"/>
<feature type="binding site" evidence="18">
    <location>
        <begin position="107"/>
        <end position="108"/>
    </location>
    <ligand>
        <name>UDP-N-acetyl-alpha-D-glucosamine</name>
        <dbReference type="ChEBI" id="CHEBI:57705"/>
    </ligand>
</feature>
<keyword evidence="10 18" id="KW-0133">Cell shape</keyword>
<evidence type="ECO:0000256" key="9">
    <source>
        <dbReference type="ARBA" id="ARBA00022842"/>
    </source>
</evidence>
<feature type="binding site" evidence="18">
    <location>
        <position position="465"/>
    </location>
    <ligand>
        <name>acetyl-CoA</name>
        <dbReference type="ChEBI" id="CHEBI:57288"/>
    </ligand>
</feature>
<dbReference type="InterPro" id="IPR025877">
    <property type="entry name" value="MobA-like_NTP_Trfase"/>
</dbReference>
<evidence type="ECO:0000256" key="14">
    <source>
        <dbReference type="ARBA" id="ARBA00023316"/>
    </source>
</evidence>
<feature type="binding site" evidence="18">
    <location>
        <begin position="411"/>
        <end position="412"/>
    </location>
    <ligand>
        <name>acetyl-CoA</name>
        <dbReference type="ChEBI" id="CHEBI:57288"/>
    </ligand>
</feature>
<comment type="similarity">
    <text evidence="3 18">In the N-terminal section; belongs to the N-acetylglucosamine-1-phosphate uridyltransferase family.</text>
</comment>
<evidence type="ECO:0000256" key="5">
    <source>
        <dbReference type="ARBA" id="ARBA00022679"/>
    </source>
</evidence>
<feature type="active site" description="Proton acceptor" evidence="18">
    <location>
        <position position="388"/>
    </location>
</feature>
<feature type="binding site" evidence="18">
    <location>
        <position position="164"/>
    </location>
    <ligand>
        <name>UDP-N-acetyl-alpha-D-glucosamine</name>
        <dbReference type="ChEBI" id="CHEBI:57705"/>
    </ligand>
</feature>
<evidence type="ECO:0000256" key="19">
    <source>
        <dbReference type="SAM" id="MobiDB-lite"/>
    </source>
</evidence>
<dbReference type="GO" id="GO:0008360">
    <property type="term" value="P:regulation of cell shape"/>
    <property type="evidence" value="ECO:0007669"/>
    <property type="project" value="UniProtKB-KW"/>
</dbReference>
<evidence type="ECO:0000259" key="20">
    <source>
        <dbReference type="Pfam" id="PF12804"/>
    </source>
</evidence>
<feature type="domain" description="Mannose-1-phosphate guanyltransferase C-terminal" evidence="21">
    <location>
        <begin position="295"/>
        <end position="378"/>
    </location>
</feature>
<keyword evidence="7 18" id="KW-0479">Metal-binding</keyword>
<dbReference type="InterPro" id="IPR050065">
    <property type="entry name" value="GlmU-like"/>
</dbReference>
<comment type="catalytic activity">
    <reaction evidence="16 18">
        <text>N-acetyl-alpha-D-glucosamine 1-phosphate + UTP + H(+) = UDP-N-acetyl-alpha-D-glucosamine + diphosphate</text>
        <dbReference type="Rhea" id="RHEA:13509"/>
        <dbReference type="ChEBI" id="CHEBI:15378"/>
        <dbReference type="ChEBI" id="CHEBI:33019"/>
        <dbReference type="ChEBI" id="CHEBI:46398"/>
        <dbReference type="ChEBI" id="CHEBI:57705"/>
        <dbReference type="ChEBI" id="CHEBI:57776"/>
        <dbReference type="EC" id="2.7.7.23"/>
    </reaction>
</comment>
<evidence type="ECO:0000256" key="17">
    <source>
        <dbReference type="ARBA" id="ARBA00049628"/>
    </source>
</evidence>
<comment type="pathway">
    <text evidence="18">Nucleotide-sugar biosynthesis; UDP-N-acetyl-alpha-D-glucosamine biosynthesis; N-acetyl-alpha-D-glucosamine 1-phosphate from alpha-D-glucosamine 6-phosphate (route II): step 2/2.</text>
</comment>
<dbReference type="InterPro" id="IPR056729">
    <property type="entry name" value="GMPPB_C"/>
</dbReference>
<comment type="similarity">
    <text evidence="2 18">In the C-terminal section; belongs to the transferase hexapeptide repeat family.</text>
</comment>
<feature type="binding site" evidence="18">
    <location>
        <position position="376"/>
    </location>
    <ligand>
        <name>UDP-N-acetyl-alpha-D-glucosamine</name>
        <dbReference type="ChEBI" id="CHEBI:57705"/>
    </ligand>
</feature>
<evidence type="ECO:0000256" key="6">
    <source>
        <dbReference type="ARBA" id="ARBA00022695"/>
    </source>
</evidence>
<feature type="region of interest" description="Pyrophosphorylase" evidence="18">
    <location>
        <begin position="1"/>
        <end position="254"/>
    </location>
</feature>
<evidence type="ECO:0000256" key="13">
    <source>
        <dbReference type="ARBA" id="ARBA00023315"/>
    </source>
</evidence>
<feature type="binding site" evidence="18">
    <location>
        <begin position="37"/>
        <end position="40"/>
    </location>
    <ligand>
        <name>UDP-N-acetyl-alpha-D-glucosamine</name>
        <dbReference type="ChEBI" id="CHEBI:57705"/>
    </ligand>
</feature>
<dbReference type="GO" id="GO:0000902">
    <property type="term" value="P:cell morphogenesis"/>
    <property type="evidence" value="ECO:0007669"/>
    <property type="project" value="UniProtKB-UniRule"/>
</dbReference>
<dbReference type="EMBL" id="LS423452">
    <property type="protein sequence ID" value="SPS04556.1"/>
    <property type="molecule type" value="Genomic_DNA"/>
</dbReference>
<dbReference type="CDD" id="cd02540">
    <property type="entry name" value="GT2_GlmU_N_bac"/>
    <property type="match status" value="1"/>
</dbReference>
<keyword evidence="12 18" id="KW-0511">Multifunctional enzyme</keyword>
<evidence type="ECO:0000256" key="3">
    <source>
        <dbReference type="ARBA" id="ARBA00007947"/>
    </source>
</evidence>
<dbReference type="Gene3D" id="3.90.550.10">
    <property type="entry name" value="Spore Coat Polysaccharide Biosynthesis Protein SpsA, Chain A"/>
    <property type="match status" value="1"/>
</dbReference>
<evidence type="ECO:0000256" key="11">
    <source>
        <dbReference type="ARBA" id="ARBA00022984"/>
    </source>
</evidence>
<dbReference type="PANTHER" id="PTHR43584:SF3">
    <property type="entry name" value="BIFUNCTIONAL PROTEIN GLMU"/>
    <property type="match status" value="1"/>
</dbReference>
<evidence type="ECO:0000256" key="4">
    <source>
        <dbReference type="ARBA" id="ARBA00022490"/>
    </source>
</evidence>
<evidence type="ECO:0000256" key="2">
    <source>
        <dbReference type="ARBA" id="ARBA00007707"/>
    </source>
</evidence>
<dbReference type="PANTHER" id="PTHR43584">
    <property type="entry name" value="NUCLEOTIDYL TRANSFERASE"/>
    <property type="match status" value="1"/>
</dbReference>
<keyword evidence="13 18" id="KW-0012">Acyltransferase</keyword>
<dbReference type="GO" id="GO:0071555">
    <property type="term" value="P:cell wall organization"/>
    <property type="evidence" value="ECO:0007669"/>
    <property type="project" value="UniProtKB-KW"/>
</dbReference>
<keyword evidence="9 18" id="KW-0460">Magnesium</keyword>
<feature type="binding site" evidence="18">
    <location>
        <position position="102"/>
    </location>
    <ligand>
        <name>UDP-N-acetyl-alpha-D-glucosamine</name>
        <dbReference type="ChEBI" id="CHEBI:57705"/>
    </ligand>
</feature>
<feature type="binding site" evidence="18">
    <location>
        <position position="179"/>
    </location>
    <ligand>
        <name>UDP-N-acetyl-alpha-D-glucosamine</name>
        <dbReference type="ChEBI" id="CHEBI:57705"/>
    </ligand>
</feature>
<comment type="subunit">
    <text evidence="18">Homotrimer.</text>
</comment>
<comment type="pathway">
    <text evidence="18">Bacterial outer membrane biogenesis; LPS lipid A biosynthesis.</text>
</comment>
<evidence type="ECO:0000256" key="18">
    <source>
        <dbReference type="HAMAP-Rule" id="MF_01631"/>
    </source>
</evidence>
<comment type="catalytic activity">
    <reaction evidence="15 18">
        <text>alpha-D-glucosamine 1-phosphate + acetyl-CoA = N-acetyl-alpha-D-glucosamine 1-phosphate + CoA + H(+)</text>
        <dbReference type="Rhea" id="RHEA:13725"/>
        <dbReference type="ChEBI" id="CHEBI:15378"/>
        <dbReference type="ChEBI" id="CHEBI:57287"/>
        <dbReference type="ChEBI" id="CHEBI:57288"/>
        <dbReference type="ChEBI" id="CHEBI:57776"/>
        <dbReference type="ChEBI" id="CHEBI:58516"/>
        <dbReference type="EC" id="2.3.1.157"/>
    </reaction>
</comment>
<name>A0A2X0SFK4_9PROT</name>
<gene>
    <name evidence="18 22" type="primary">glmU</name>
    <name evidence="22" type="ORF">NITFAB_0145</name>
</gene>
<keyword evidence="14 18" id="KW-0961">Cell wall biogenesis/degradation</keyword>
<dbReference type="InterPro" id="IPR038009">
    <property type="entry name" value="GlmU_C_LbH"/>
</dbReference>
<reference evidence="22" key="1">
    <citation type="submission" date="2018-05" db="EMBL/GenBank/DDBJ databases">
        <authorList>
            <person name="Lanie J.A."/>
            <person name="Ng W.-L."/>
            <person name="Kazmierczak K.M."/>
            <person name="Andrzejewski T.M."/>
            <person name="Davidsen T.M."/>
            <person name="Wayne K.J."/>
            <person name="Tettelin H."/>
            <person name="Glass J.I."/>
            <person name="Rusch D."/>
            <person name="Podicherti R."/>
            <person name="Tsui H.-C.T."/>
            <person name="Winkler M.E."/>
        </authorList>
    </citation>
    <scope>NUCLEOTIDE SEQUENCE</scope>
    <source>
        <strain evidence="22">KNB</strain>
    </source>
</reference>
<feature type="binding site" evidence="18">
    <location>
        <position position="405"/>
    </location>
    <ligand>
        <name>acetyl-CoA</name>
        <dbReference type="ChEBI" id="CHEBI:57288"/>
    </ligand>
</feature>
<feature type="domain" description="MobA-like NTP transferase" evidence="20">
    <location>
        <begin position="34"/>
        <end position="148"/>
    </location>
</feature>
<dbReference type="GO" id="GO:0019134">
    <property type="term" value="F:glucosamine-1-phosphate N-acetyltransferase activity"/>
    <property type="evidence" value="ECO:0007669"/>
    <property type="project" value="UniProtKB-UniRule"/>
</dbReference>
<evidence type="ECO:0000256" key="7">
    <source>
        <dbReference type="ARBA" id="ARBA00022723"/>
    </source>
</evidence>
<evidence type="ECO:0000259" key="21">
    <source>
        <dbReference type="Pfam" id="PF25087"/>
    </source>
</evidence>
<dbReference type="Pfam" id="PF25087">
    <property type="entry name" value="GMPPB_C"/>
    <property type="match status" value="1"/>
</dbReference>
<dbReference type="GO" id="GO:0009252">
    <property type="term" value="P:peptidoglycan biosynthetic process"/>
    <property type="evidence" value="ECO:0007669"/>
    <property type="project" value="UniProtKB-UniRule"/>
</dbReference>
<dbReference type="InterPro" id="IPR005882">
    <property type="entry name" value="Bifunctional_GlmU"/>
</dbReference>
<evidence type="ECO:0000256" key="15">
    <source>
        <dbReference type="ARBA" id="ARBA00048247"/>
    </source>
</evidence>
<dbReference type="GO" id="GO:0003977">
    <property type="term" value="F:UDP-N-acetylglucosamine diphosphorylase activity"/>
    <property type="evidence" value="ECO:0007669"/>
    <property type="project" value="UniProtKB-UniRule"/>
</dbReference>
<feature type="binding site" evidence="18">
    <location>
        <position position="252"/>
    </location>
    <ligand>
        <name>Mg(2+)</name>
        <dbReference type="ChEBI" id="CHEBI:18420"/>
    </ligand>
</feature>
<evidence type="ECO:0000256" key="16">
    <source>
        <dbReference type="ARBA" id="ARBA00048493"/>
    </source>
</evidence>
<organism evidence="22">
    <name type="scientific">Candidatus Nitrotoga fabula</name>
    <dbReference type="NCBI Taxonomy" id="2182327"/>
    <lineage>
        <taxon>Bacteria</taxon>
        <taxon>Pseudomonadati</taxon>
        <taxon>Pseudomonadota</taxon>
        <taxon>Betaproteobacteria</taxon>
        <taxon>Nitrosomonadales</taxon>
        <taxon>Gallionellaceae</taxon>
        <taxon>Candidatus Nitrotoga</taxon>
    </lineage>
</organism>
<proteinExistence type="inferred from homology"/>
<evidence type="ECO:0000256" key="8">
    <source>
        <dbReference type="ARBA" id="ARBA00022737"/>
    </source>
</evidence>
<dbReference type="SUPFAM" id="SSF51161">
    <property type="entry name" value="Trimeric LpxA-like enzymes"/>
    <property type="match status" value="1"/>
</dbReference>
<sequence length="481" mass="52619">MHRESGSGRFFYMYYYFYDWLVKGAKLIMNALNVVILAAGKGTRMYSETPKVLHSLAGRPLLQHVLDTALGLSASQLCVIYGHGGEAVPKMMTGYDAAFILQEPQLGTGHAVQQALPQLKDGSVTLVLYGDVPLLQIGTLKKMLDTPQALTLLTVFLDNPSGYGRILRDRSGRVSGIVEEKDASTEQRALREVNTGIMSVPTHFLRHWLSALRNENAQGEYYLTDIVAMAAAQGVDVHTVHPSQEWEILGVNNKMQLAELERIWQKNHATELLLKGVTLADPARLDVRGRLECGRDVEIDVGCVFVGNVQLGDGVKIGAYSIIRNTCIGKHSCVEPYSHIDEAKIGSNCRIGPYARLRPGSQLHTDVHIGNFVEVKNSEFSSSSKANHLSYIGDASVGTRVNIGAGTITCNYDGVNKHRTIIEEDAFIGSNTQLVAPVKIGRGATIGAGSTITRDAPEGELTLARSRQTTLKGWRRPQKKK</sequence>
<feature type="binding site" evidence="18">
    <location>
        <position position="194"/>
    </location>
    <ligand>
        <name>UDP-N-acetyl-alpha-D-glucosamine</name>
        <dbReference type="ChEBI" id="CHEBI:57705"/>
    </ligand>
</feature>
<dbReference type="SUPFAM" id="SSF53448">
    <property type="entry name" value="Nucleotide-diphospho-sugar transferases"/>
    <property type="match status" value="1"/>
</dbReference>
<feature type="binding site" evidence="18">
    <location>
        <position position="430"/>
    </location>
    <ligand>
        <name>acetyl-CoA</name>
        <dbReference type="ChEBI" id="CHEBI:57288"/>
    </ligand>
</feature>
<keyword evidence="11 18" id="KW-0573">Peptidoglycan synthesis</keyword>
<feature type="binding site" evidence="18">
    <location>
        <begin position="129"/>
        <end position="131"/>
    </location>
    <ligand>
        <name>UDP-N-acetyl-alpha-D-glucosamine</name>
        <dbReference type="ChEBI" id="CHEBI:57705"/>
    </ligand>
</feature>
<evidence type="ECO:0000256" key="1">
    <source>
        <dbReference type="ARBA" id="ARBA00004496"/>
    </source>
</evidence>
<keyword evidence="6 18" id="KW-0548">Nucleotidyltransferase</keyword>
<dbReference type="GO" id="GO:0000287">
    <property type="term" value="F:magnesium ion binding"/>
    <property type="evidence" value="ECO:0007669"/>
    <property type="project" value="UniProtKB-UniRule"/>
</dbReference>
<dbReference type="HAMAP" id="MF_01631">
    <property type="entry name" value="GlmU"/>
    <property type="match status" value="1"/>
</dbReference>
<comment type="pathway">
    <text evidence="18">Nucleotide-sugar biosynthesis; UDP-N-acetyl-alpha-D-glucosamine biosynthesis; UDP-N-acetyl-alpha-D-glucosamine from N-acetyl-alpha-D-glucosamine 1-phosphate: step 1/1.</text>
</comment>
<dbReference type="UniPathway" id="UPA00973"/>
<feature type="binding site" evidence="18">
    <location>
        <position position="358"/>
    </location>
    <ligand>
        <name>UDP-N-acetyl-alpha-D-glucosamine</name>
        <dbReference type="ChEBI" id="CHEBI:57705"/>
    </ligand>
</feature>
<feature type="binding site" evidence="18">
    <location>
        <position position="51"/>
    </location>
    <ligand>
        <name>UDP-N-acetyl-alpha-D-glucosamine</name>
        <dbReference type="ChEBI" id="CHEBI:57705"/>
    </ligand>
</feature>
<feature type="region of interest" description="N-acetyltransferase" evidence="18">
    <location>
        <begin position="276"/>
        <end position="481"/>
    </location>
</feature>
<dbReference type="GO" id="GO:0009245">
    <property type="term" value="P:lipid A biosynthetic process"/>
    <property type="evidence" value="ECO:0007669"/>
    <property type="project" value="UniProtKB-UniRule"/>
</dbReference>
<dbReference type="EC" id="2.3.1.157" evidence="18"/>
<comment type="cofactor">
    <cofactor evidence="18">
        <name>Mg(2+)</name>
        <dbReference type="ChEBI" id="CHEBI:18420"/>
    </cofactor>
    <text evidence="18">Binds 1 Mg(2+) ion per subunit.</text>
</comment>
<dbReference type="AlphaFoldDB" id="A0A2X0SFK4"/>
<feature type="binding site" evidence="18">
    <location>
        <position position="448"/>
    </location>
    <ligand>
        <name>acetyl-CoA</name>
        <dbReference type="ChEBI" id="CHEBI:57288"/>
    </ligand>
</feature>
<dbReference type="InterPro" id="IPR011004">
    <property type="entry name" value="Trimer_LpxA-like_sf"/>
</dbReference>
<dbReference type="Pfam" id="PF00132">
    <property type="entry name" value="Hexapep"/>
    <property type="match status" value="1"/>
</dbReference>
<evidence type="ECO:0000256" key="12">
    <source>
        <dbReference type="ARBA" id="ARBA00023268"/>
    </source>
</evidence>
<dbReference type="Gene3D" id="2.160.10.10">
    <property type="entry name" value="Hexapeptide repeat proteins"/>
    <property type="match status" value="1"/>
</dbReference>
<keyword evidence="4 18" id="KW-0963">Cytoplasm</keyword>
<feature type="binding site" evidence="18">
    <location>
        <position position="391"/>
    </location>
    <ligand>
        <name>UDP-N-acetyl-alpha-D-glucosamine</name>
        <dbReference type="ChEBI" id="CHEBI:57705"/>
    </ligand>
</feature>
<accession>A0A2X0SFK4</accession>
<feature type="binding site" evidence="18">
    <location>
        <position position="131"/>
    </location>
    <ligand>
        <name>Mg(2+)</name>
        <dbReference type="ChEBI" id="CHEBI:18420"/>
    </ligand>
</feature>
<comment type="function">
    <text evidence="17 18">Catalyzes the last two sequential reactions in the de novo biosynthetic pathway for UDP-N-acetylglucosamine (UDP-GlcNAc). The C-terminal domain catalyzes the transfer of acetyl group from acetyl coenzyme A to glucosamine-1-phosphate (GlcN-1-P) to produce N-acetylglucosamine-1-phosphate (GlcNAc-1-P), which is converted into UDP-GlcNAc by the transfer of uridine 5-monophosphate (from uridine 5-triphosphate), a reaction catalyzed by the N-terminal domain.</text>
</comment>
<dbReference type="InterPro" id="IPR001451">
    <property type="entry name" value="Hexapep"/>
</dbReference>
<protein>
    <recommendedName>
        <fullName evidence="18">Bifunctional protein GlmU</fullName>
    </recommendedName>
    <domain>
        <recommendedName>
            <fullName evidence="18">UDP-N-acetylglucosamine pyrophosphorylase</fullName>
            <ecNumber evidence="18">2.7.7.23</ecNumber>
        </recommendedName>
        <alternativeName>
            <fullName evidence="18">N-acetylglucosamine-1-phosphate uridyltransferase</fullName>
        </alternativeName>
    </domain>
    <domain>
        <recommendedName>
            <fullName evidence="18">Glucosamine-1-phosphate N-acetyltransferase</fullName>
            <ecNumber evidence="18">2.3.1.157</ecNumber>
        </recommendedName>
    </domain>
</protein>
<dbReference type="NCBIfam" id="TIGR01173">
    <property type="entry name" value="glmU"/>
    <property type="match status" value="1"/>
</dbReference>
<keyword evidence="5 18" id="KW-0808">Transferase</keyword>
<evidence type="ECO:0000313" key="22">
    <source>
        <dbReference type="EMBL" id="SPS04556.1"/>
    </source>
</evidence>
<dbReference type="GO" id="GO:0016020">
    <property type="term" value="C:membrane"/>
    <property type="evidence" value="ECO:0007669"/>
    <property type="project" value="GOC"/>
</dbReference>